<dbReference type="PANTHER" id="PTHR21257:SF52">
    <property type="entry name" value="DELTA(14)-STEROL REDUCTASE TM7SF2"/>
    <property type="match status" value="1"/>
</dbReference>
<keyword evidence="6 16" id="KW-0752">Steroid biosynthesis</keyword>
<evidence type="ECO:0000256" key="6">
    <source>
        <dbReference type="ARBA" id="ARBA00022955"/>
    </source>
</evidence>
<dbReference type="InterPro" id="IPR001171">
    <property type="entry name" value="ERG24_DHCR-like"/>
</dbReference>
<keyword evidence="3 16" id="KW-0444">Lipid biosynthesis</keyword>
<dbReference type="GO" id="GO:0006696">
    <property type="term" value="P:ergosterol biosynthetic process"/>
    <property type="evidence" value="ECO:0007669"/>
    <property type="project" value="UniProtKB-ARBA"/>
</dbReference>
<feature type="transmembrane region" description="Helical" evidence="16">
    <location>
        <begin position="295"/>
        <end position="313"/>
    </location>
</feature>
<proteinExistence type="inferred from homology"/>
<feature type="transmembrane region" description="Helical" evidence="16">
    <location>
        <begin position="325"/>
        <end position="344"/>
    </location>
</feature>
<keyword evidence="12 16" id="KW-1207">Sterol metabolism</keyword>
<dbReference type="GO" id="GO:0005789">
    <property type="term" value="C:endoplasmic reticulum membrane"/>
    <property type="evidence" value="ECO:0007669"/>
    <property type="project" value="TreeGrafter"/>
</dbReference>
<feature type="transmembrane region" description="Helical" evidence="16">
    <location>
        <begin position="125"/>
        <end position="144"/>
    </location>
</feature>
<organism evidence="17 18">
    <name type="scientific">Hanseniaspora opuntiae</name>
    <dbReference type="NCBI Taxonomy" id="211096"/>
    <lineage>
        <taxon>Eukaryota</taxon>
        <taxon>Fungi</taxon>
        <taxon>Dikarya</taxon>
        <taxon>Ascomycota</taxon>
        <taxon>Saccharomycotina</taxon>
        <taxon>Saccharomycetes</taxon>
        <taxon>Saccharomycodales</taxon>
        <taxon>Saccharomycodaceae</taxon>
        <taxon>Hanseniaspora</taxon>
    </lineage>
</organism>
<keyword evidence="8 16" id="KW-0560">Oxidoreductase</keyword>
<dbReference type="Proteomes" id="UP000095605">
    <property type="component" value="Unassembled WGS sequence"/>
</dbReference>
<dbReference type="GO" id="GO:0050613">
    <property type="term" value="F:Delta14-sterol reductase activity"/>
    <property type="evidence" value="ECO:0007669"/>
    <property type="project" value="UniProtKB-EC"/>
</dbReference>
<accession>A0A1E5RMU9</accession>
<comment type="pathway">
    <text evidence="15">Steroid biosynthesis; zymosterol biosynthesis; zymosterol from lanosterol: step 2/6.</text>
</comment>
<dbReference type="InterPro" id="IPR018083">
    <property type="entry name" value="Sterol_reductase_CS"/>
</dbReference>
<evidence type="ECO:0000256" key="15">
    <source>
        <dbReference type="ARBA" id="ARBA00060638"/>
    </source>
</evidence>
<keyword evidence="9 16" id="KW-0756">Sterol biosynthesis</keyword>
<dbReference type="Pfam" id="PF01222">
    <property type="entry name" value="ERG4_ERG24"/>
    <property type="match status" value="1"/>
</dbReference>
<feature type="transmembrane region" description="Helical" evidence="16">
    <location>
        <begin position="88"/>
        <end position="105"/>
    </location>
</feature>
<sequence length="454" mass="52378">MSKSSRTKASKDAVKILNPVTKEFEFSGMPGALAISLGLPVLIVVLNQMIRPDYYITGLFENFNIKEVLFGGEIKSLKDYLINSKETWVYYLLWFFALAVLDVGLPGKTMNGVQLRDGTYLSYKINGVAISTFLIIVLAYRFQLTGGEMPELQYMYNNHLEICIVTILFSFFLSCTVYAMSFVPLLFSKKNGFNTKQKILALGGNSQNVIYDWFIGRELNPRIGPLDIKLFCELRPGMLLWLLINLASLHHVWIKTGTINNALLLINLLQGFYIFDGVLNEEGCLTMMDITTDGFGFMLAFGDLSLVPFTYCLQARYLSCNVIELENWQLALITCVMILGYYIFHSSNQQKSDFRQGKLPHMKSIQTQRATKLLCDGWWAKSQHINYFGDWLISLSWCLTTWNTNALTYYYSLYFATLLLHRQQRDEHKCREKYGKSWEEYEKQVPYKIIPYVY</sequence>
<evidence type="ECO:0000256" key="13">
    <source>
        <dbReference type="ARBA" id="ARBA00023221"/>
    </source>
</evidence>
<keyword evidence="7 16" id="KW-1133">Transmembrane helix</keyword>
<feature type="transmembrane region" description="Helical" evidence="16">
    <location>
        <begin position="258"/>
        <end position="275"/>
    </location>
</feature>
<evidence type="ECO:0000256" key="5">
    <source>
        <dbReference type="ARBA" id="ARBA00022857"/>
    </source>
</evidence>
<evidence type="ECO:0000256" key="10">
    <source>
        <dbReference type="ARBA" id="ARBA00023098"/>
    </source>
</evidence>
<evidence type="ECO:0000313" key="18">
    <source>
        <dbReference type="Proteomes" id="UP000095605"/>
    </source>
</evidence>
<gene>
    <name evidence="17" type="ORF">AWRI3578_g1554</name>
</gene>
<keyword evidence="4 16" id="KW-0812">Transmembrane</keyword>
<dbReference type="Gene3D" id="1.20.120.1630">
    <property type="match status" value="1"/>
</dbReference>
<name>A0A1E5RMU9_9ASCO</name>
<evidence type="ECO:0000256" key="12">
    <source>
        <dbReference type="ARBA" id="ARBA00023166"/>
    </source>
</evidence>
<evidence type="ECO:0000256" key="16">
    <source>
        <dbReference type="RuleBase" id="RU369120"/>
    </source>
</evidence>
<evidence type="ECO:0000256" key="2">
    <source>
        <dbReference type="ARBA" id="ARBA00005402"/>
    </source>
</evidence>
<dbReference type="PROSITE" id="PS01018">
    <property type="entry name" value="STEROL_REDUCT_2"/>
    <property type="match status" value="1"/>
</dbReference>
<evidence type="ECO:0000256" key="4">
    <source>
        <dbReference type="ARBA" id="ARBA00022692"/>
    </source>
</evidence>
<evidence type="ECO:0000313" key="17">
    <source>
        <dbReference type="EMBL" id="OEJ88232.1"/>
    </source>
</evidence>
<dbReference type="AlphaFoldDB" id="A0A1E5RMU9"/>
<evidence type="ECO:0000256" key="8">
    <source>
        <dbReference type="ARBA" id="ARBA00023002"/>
    </source>
</evidence>
<comment type="catalytic activity">
    <reaction evidence="14">
        <text>4,4-dimethyl-5alpha-cholesta-8,24-dien-3beta-ol + NADP(+) = 4,4-dimethyl-5alpha-cholesta-8,14,24-trien-3beta-ol + NADPH + H(+)</text>
        <dbReference type="Rhea" id="RHEA:18561"/>
        <dbReference type="ChEBI" id="CHEBI:15378"/>
        <dbReference type="ChEBI" id="CHEBI:17813"/>
        <dbReference type="ChEBI" id="CHEBI:18364"/>
        <dbReference type="ChEBI" id="CHEBI:57783"/>
        <dbReference type="ChEBI" id="CHEBI:58349"/>
        <dbReference type="EC" id="1.3.1.70"/>
    </reaction>
    <physiologicalReaction direction="right-to-left" evidence="14">
        <dbReference type="Rhea" id="RHEA:18563"/>
    </physiologicalReaction>
</comment>
<dbReference type="EMBL" id="LPNL01000004">
    <property type="protein sequence ID" value="OEJ88232.1"/>
    <property type="molecule type" value="Genomic_DNA"/>
</dbReference>
<dbReference type="FunFam" id="1.20.120.1630:FF:000009">
    <property type="entry name" value="C-14 sterol reductase"/>
    <property type="match status" value="1"/>
</dbReference>
<evidence type="ECO:0000256" key="3">
    <source>
        <dbReference type="ARBA" id="ARBA00022516"/>
    </source>
</evidence>
<feature type="transmembrane region" description="Helical" evidence="16">
    <location>
        <begin position="164"/>
        <end position="187"/>
    </location>
</feature>
<evidence type="ECO:0000256" key="7">
    <source>
        <dbReference type="ARBA" id="ARBA00022989"/>
    </source>
</evidence>
<comment type="subcellular location">
    <subcellularLocation>
        <location evidence="1">Membrane</location>
        <topology evidence="1">Multi-pass membrane protein</topology>
    </subcellularLocation>
</comment>
<keyword evidence="18" id="KW-1185">Reference proteome</keyword>
<feature type="transmembrane region" description="Helical" evidence="16">
    <location>
        <begin position="31"/>
        <end position="50"/>
    </location>
</feature>
<evidence type="ECO:0000256" key="11">
    <source>
        <dbReference type="ARBA" id="ARBA00023136"/>
    </source>
</evidence>
<protein>
    <recommendedName>
        <fullName evidence="16">Delta(14)-sterol reductase</fullName>
    </recommendedName>
    <alternativeName>
        <fullName evidence="16">C-14 sterol reductase</fullName>
    </alternativeName>
    <alternativeName>
        <fullName evidence="16">Sterol C14-reductase</fullName>
    </alternativeName>
</protein>
<evidence type="ECO:0000256" key="9">
    <source>
        <dbReference type="ARBA" id="ARBA00023011"/>
    </source>
</evidence>
<keyword evidence="13 16" id="KW-0753">Steroid metabolism</keyword>
<evidence type="ECO:0000256" key="1">
    <source>
        <dbReference type="ARBA" id="ARBA00004141"/>
    </source>
</evidence>
<dbReference type="OrthoDB" id="10262235at2759"/>
<reference evidence="18" key="1">
    <citation type="journal article" date="2016" name="Genome Announc.">
        <title>Genome sequences of three species of Hanseniaspora isolated from spontaneous wine fermentations.</title>
        <authorList>
            <person name="Sternes P.R."/>
            <person name="Lee D."/>
            <person name="Kutyna D.R."/>
            <person name="Borneman A.R."/>
        </authorList>
    </citation>
    <scope>NUCLEOTIDE SEQUENCE [LARGE SCALE GENOMIC DNA]</scope>
    <source>
        <strain evidence="18">AWRI3578</strain>
    </source>
</reference>
<comment type="caution">
    <text evidence="17">The sequence shown here is derived from an EMBL/GenBank/DDBJ whole genome shotgun (WGS) entry which is preliminary data.</text>
</comment>
<keyword evidence="10 16" id="KW-0443">Lipid metabolism</keyword>
<keyword evidence="5" id="KW-0521">NADP</keyword>
<keyword evidence="11 16" id="KW-0472">Membrane</keyword>
<comment type="similarity">
    <text evidence="2 16">Belongs to the ERG4/ERG24 family.</text>
</comment>
<evidence type="ECO:0000256" key="14">
    <source>
        <dbReference type="ARBA" id="ARBA00052254"/>
    </source>
</evidence>
<dbReference type="PANTHER" id="PTHR21257">
    <property type="entry name" value="DELTA(14)-STEROL REDUCTASE"/>
    <property type="match status" value="1"/>
</dbReference>